<dbReference type="GO" id="GO:0008409">
    <property type="term" value="F:5'-3' exonuclease activity"/>
    <property type="evidence" value="ECO:0007669"/>
    <property type="project" value="TreeGrafter"/>
</dbReference>
<keyword evidence="7 8" id="KW-0464">Manganese</keyword>
<keyword evidence="4 8" id="KW-0479">Metal-binding</keyword>
<dbReference type="InterPro" id="IPR049126">
    <property type="entry name" value="FAN1-like_TPR"/>
</dbReference>
<dbReference type="PANTHER" id="PTHR15749:SF4">
    <property type="entry name" value="FANCONI-ASSOCIATED NUCLEASE 1"/>
    <property type="match status" value="1"/>
</dbReference>
<dbReference type="InterPro" id="IPR011856">
    <property type="entry name" value="tRNA_endonuc-like_dom_sf"/>
</dbReference>
<dbReference type="Gene3D" id="3.40.1350.10">
    <property type="match status" value="1"/>
</dbReference>
<comment type="cofactor">
    <cofactor evidence="8">
        <name>Mg(2+)</name>
        <dbReference type="ChEBI" id="CHEBI:18420"/>
    </cofactor>
    <cofactor evidence="8">
        <name>Mn(2+)</name>
        <dbReference type="ChEBI" id="CHEBI:29035"/>
    </cofactor>
</comment>
<evidence type="ECO:0000256" key="9">
    <source>
        <dbReference type="SAM" id="MobiDB-lite"/>
    </source>
</evidence>
<feature type="compositionally biased region" description="Basic and acidic residues" evidence="9">
    <location>
        <begin position="195"/>
        <end position="209"/>
    </location>
</feature>
<reference evidence="11" key="1">
    <citation type="submission" date="2020-10" db="EMBL/GenBank/DDBJ databases">
        <authorList>
            <person name="Kikuchi T."/>
        </authorList>
    </citation>
    <scope>NUCLEOTIDE SEQUENCE</scope>
    <source>
        <strain evidence="11">NKZ352</strain>
    </source>
</reference>
<dbReference type="InterPro" id="IPR049132">
    <property type="entry name" value="FAN1-like_euk"/>
</dbReference>
<evidence type="ECO:0000256" key="6">
    <source>
        <dbReference type="ARBA" id="ARBA00022842"/>
    </source>
</evidence>
<dbReference type="Proteomes" id="UP000835052">
    <property type="component" value="Unassembled WGS sequence"/>
</dbReference>
<dbReference type="GO" id="GO:0046872">
    <property type="term" value="F:metal ion binding"/>
    <property type="evidence" value="ECO:0007669"/>
    <property type="project" value="UniProtKB-KW"/>
</dbReference>
<feature type="region of interest" description="Disordered" evidence="9">
    <location>
        <begin position="136"/>
        <end position="172"/>
    </location>
</feature>
<comment type="catalytic activity">
    <reaction evidence="1 8">
        <text>Hydrolytically removes 5'-nucleotides successively from the 3'-hydroxy termini of 3'-hydroxy-terminated oligonucleotides.</text>
        <dbReference type="EC" id="3.1.4.1"/>
    </reaction>
</comment>
<keyword evidence="8" id="KW-0227">DNA damage</keyword>
<dbReference type="OrthoDB" id="76364at2759"/>
<protein>
    <recommendedName>
        <fullName evidence="8">Fanconi-associated nuclease</fullName>
        <ecNumber evidence="8">3.1.4.1</ecNumber>
    </recommendedName>
</protein>
<keyword evidence="12" id="KW-1185">Reference proteome</keyword>
<evidence type="ECO:0000256" key="2">
    <source>
        <dbReference type="ARBA" id="ARBA00005533"/>
    </source>
</evidence>
<comment type="subcellular location">
    <subcellularLocation>
        <location evidence="8">Nucleus</location>
    </subcellularLocation>
</comment>
<organism evidence="11 12">
    <name type="scientific">Caenorhabditis auriculariae</name>
    <dbReference type="NCBI Taxonomy" id="2777116"/>
    <lineage>
        <taxon>Eukaryota</taxon>
        <taxon>Metazoa</taxon>
        <taxon>Ecdysozoa</taxon>
        <taxon>Nematoda</taxon>
        <taxon>Chromadorea</taxon>
        <taxon>Rhabditida</taxon>
        <taxon>Rhabditina</taxon>
        <taxon>Rhabditomorpha</taxon>
        <taxon>Rhabditoidea</taxon>
        <taxon>Rhabditidae</taxon>
        <taxon>Peloderinae</taxon>
        <taxon>Caenorhabditis</taxon>
    </lineage>
</organism>
<dbReference type="GO" id="GO:0005634">
    <property type="term" value="C:nucleus"/>
    <property type="evidence" value="ECO:0007669"/>
    <property type="project" value="UniProtKB-SubCell"/>
</dbReference>
<proteinExistence type="inferred from homology"/>
<keyword evidence="6 8" id="KW-0460">Magnesium</keyword>
<keyword evidence="3 8" id="KW-0540">Nuclease</keyword>
<keyword evidence="5 8" id="KW-0378">Hydrolase</keyword>
<dbReference type="InterPro" id="IPR014883">
    <property type="entry name" value="VRR_NUC"/>
</dbReference>
<comment type="caution">
    <text evidence="11">The sequence shown here is derived from an EMBL/GenBank/DDBJ whole genome shotgun (WGS) entry which is preliminary data.</text>
</comment>
<dbReference type="AlphaFoldDB" id="A0A8S1GST1"/>
<dbReference type="GO" id="GO:0017108">
    <property type="term" value="F:5'-flap endonuclease activity"/>
    <property type="evidence" value="ECO:0007669"/>
    <property type="project" value="TreeGrafter"/>
</dbReference>
<dbReference type="EC" id="3.1.4.1" evidence="8"/>
<evidence type="ECO:0000259" key="10">
    <source>
        <dbReference type="SMART" id="SM00990"/>
    </source>
</evidence>
<comment type="similarity">
    <text evidence="2 8">Belongs to the FAN1 family.</text>
</comment>
<feature type="region of interest" description="Disordered" evidence="9">
    <location>
        <begin position="195"/>
        <end position="214"/>
    </location>
</feature>
<dbReference type="GO" id="GO:0036297">
    <property type="term" value="P:interstrand cross-link repair"/>
    <property type="evidence" value="ECO:0007669"/>
    <property type="project" value="InterPro"/>
</dbReference>
<accession>A0A8S1GST1</accession>
<evidence type="ECO:0000256" key="7">
    <source>
        <dbReference type="ARBA" id="ARBA00023211"/>
    </source>
</evidence>
<evidence type="ECO:0000256" key="1">
    <source>
        <dbReference type="ARBA" id="ARBA00000983"/>
    </source>
</evidence>
<dbReference type="Pfam" id="PF21170">
    <property type="entry name" value="FAN1_TPR"/>
    <property type="match status" value="1"/>
</dbReference>
<dbReference type="SMART" id="SM00990">
    <property type="entry name" value="VRR_NUC"/>
    <property type="match status" value="1"/>
</dbReference>
<dbReference type="EMBL" id="CAJGYM010000005">
    <property type="protein sequence ID" value="CAD6186747.1"/>
    <property type="molecule type" value="Genomic_DNA"/>
</dbReference>
<evidence type="ECO:0000256" key="8">
    <source>
        <dbReference type="RuleBase" id="RU365033"/>
    </source>
</evidence>
<comment type="function">
    <text evidence="8">Nuclease required for the repair of DNA interstrand cross-links (ICL). Acts as a 5'-3' exonuclease that anchors at a cut end of DNA and cleaves DNA successively at every third nucleotide, allowing to excise an ICL from one strand through flanking incisions.</text>
</comment>
<dbReference type="Pfam" id="PF08774">
    <property type="entry name" value="VRR_NUC"/>
    <property type="match status" value="1"/>
</dbReference>
<dbReference type="CDD" id="cd22326">
    <property type="entry name" value="FAN1-like"/>
    <property type="match status" value="1"/>
</dbReference>
<dbReference type="GO" id="GO:0004528">
    <property type="term" value="F:phosphodiesterase I activity"/>
    <property type="evidence" value="ECO:0007669"/>
    <property type="project" value="UniProtKB-EC"/>
</dbReference>
<evidence type="ECO:0000313" key="11">
    <source>
        <dbReference type="EMBL" id="CAD6186747.1"/>
    </source>
</evidence>
<gene>
    <name evidence="11" type="ORF">CAUJ_LOCUS2666</name>
</gene>
<name>A0A8S1GST1_9PELO</name>
<sequence length="861" mass="98824">MDKKPTGKGRGRVEREKEPPVAYKKSILAAFARQNSGRKCPVCDGQIAIAEYRSHLDECRAPAGDDCQVICSYTKEQAILLRAGSPVVLDENDSTESPQPKRTRRSKRLVVVEELEVKVEKEEEVQLSQVSPLIDPSELFREEEDEPQPSTSFSLQPPEVSTLRKRRSSPKTFDGARVKDEVITAQKLVEMIDRLTPKEGGKKGRKEDPALADEPEEAVLANSPYFVTFALRIMRRVLTTRRSDGRLYDEKFWLNSDLRMMSKFLHFSQSARQLFLRLFLRKPQWLSVEKLKQRYSTLANIDEIIDELIKCGFLDSDTSLKSLEEALEISDSHVLRKVSKKYKLDYNKGKIELSKALTTFASSQKSIFGTTGSVALGMLKELKVEIGKVVRVQKDVILFFKVLMTLYAPTETNSALVVDSARYHVYQELLFTMLQVENGSILLPAPRPCPSIISIYETRENLFNYVSAKELETRILVATALGKVEEAFAMACDARQNLISCSPQIKSDLSNLPIHTRKFTMAWVLMRCCGHGSSVLEKQKKYSMAVEWQRFLLLSDELRSFCPDNRGVWWDRMTLNLDAHLKDRDEAGDMLKLAMDDPLLMDKERLMLQDRAERTLKGDYDKKINIDSPRKVIIKAPTLTKNLGDARVNRFMIRDGSSEVECSVEEVVRRRYMQNEGFSTGVHDEGASWHTVFGTIFYDVIFDWKLEDAWLSELQSCPTDMNYSLYERRETAFKERFEWLAVAEVEGLRELIEETWETRSRESNRECAWTIFETPQNLLDFITCVPRDALCAVLQRMARNYRNCRSGFPDLTLWDAEKKIVAVVEVKGPGDKLSTKQRLWLDYFSRHGIRAEVCHVVGQFV</sequence>
<evidence type="ECO:0000256" key="3">
    <source>
        <dbReference type="ARBA" id="ARBA00022722"/>
    </source>
</evidence>
<evidence type="ECO:0000313" key="12">
    <source>
        <dbReference type="Proteomes" id="UP000835052"/>
    </source>
</evidence>
<keyword evidence="8" id="KW-0234">DNA repair</keyword>
<feature type="domain" description="VRR-NUC" evidence="10">
    <location>
        <begin position="743"/>
        <end position="858"/>
    </location>
</feature>
<dbReference type="PANTHER" id="PTHR15749">
    <property type="entry name" value="FANCONI-ASSOCIATED NUCLEASE 1"/>
    <property type="match status" value="1"/>
</dbReference>
<dbReference type="InterPro" id="IPR033315">
    <property type="entry name" value="Fan1-like"/>
</dbReference>
<keyword evidence="8" id="KW-0539">Nucleus</keyword>
<evidence type="ECO:0000256" key="4">
    <source>
        <dbReference type="ARBA" id="ARBA00022723"/>
    </source>
</evidence>
<dbReference type="GO" id="GO:0070336">
    <property type="term" value="F:flap-structured DNA binding"/>
    <property type="evidence" value="ECO:0007669"/>
    <property type="project" value="TreeGrafter"/>
</dbReference>
<evidence type="ECO:0000256" key="5">
    <source>
        <dbReference type="ARBA" id="ARBA00022801"/>
    </source>
</evidence>